<evidence type="ECO:0000256" key="4">
    <source>
        <dbReference type="ARBA" id="ARBA00022692"/>
    </source>
</evidence>
<feature type="transmembrane region" description="Helical" evidence="8">
    <location>
        <begin position="162"/>
        <end position="180"/>
    </location>
</feature>
<evidence type="ECO:0000256" key="2">
    <source>
        <dbReference type="ARBA" id="ARBA00009657"/>
    </source>
</evidence>
<dbReference type="GO" id="GO:0006811">
    <property type="term" value="P:monoatomic ion transport"/>
    <property type="evidence" value="ECO:0007669"/>
    <property type="project" value="UniProtKB-KW"/>
</dbReference>
<dbReference type="PROSITE" id="PS50850">
    <property type="entry name" value="MFS"/>
    <property type="match status" value="1"/>
</dbReference>
<dbReference type="SUPFAM" id="SSF100895">
    <property type="entry name" value="Kazal-type serine protease inhibitors"/>
    <property type="match status" value="1"/>
</dbReference>
<dbReference type="NCBIfam" id="TIGR00805">
    <property type="entry name" value="oat"/>
    <property type="match status" value="1"/>
</dbReference>
<evidence type="ECO:0000259" key="9">
    <source>
        <dbReference type="PROSITE" id="PS50850"/>
    </source>
</evidence>
<dbReference type="SUPFAM" id="SSF103473">
    <property type="entry name" value="MFS general substrate transporter"/>
    <property type="match status" value="1"/>
</dbReference>
<dbReference type="InterPro" id="IPR036259">
    <property type="entry name" value="MFS_trans_sf"/>
</dbReference>
<dbReference type="KEGG" id="pgut:117678465"/>
<dbReference type="InterPro" id="IPR036058">
    <property type="entry name" value="Kazal_dom_sf"/>
</dbReference>
<gene>
    <name evidence="12" type="primary">SLCO2A1</name>
</gene>
<keyword evidence="4 8" id="KW-0812">Transmembrane</keyword>
<evidence type="ECO:0000256" key="3">
    <source>
        <dbReference type="ARBA" id="ARBA00022475"/>
    </source>
</evidence>
<dbReference type="PANTHER" id="PTHR11388">
    <property type="entry name" value="ORGANIC ANION TRANSPORTER"/>
    <property type="match status" value="1"/>
</dbReference>
<dbReference type="GeneID" id="117678465"/>
<dbReference type="Gene3D" id="1.20.1250.20">
    <property type="entry name" value="MFS general substrate transporter like domains"/>
    <property type="match status" value="1"/>
</dbReference>
<dbReference type="InParanoid" id="A0A6P9DHP7"/>
<feature type="transmembrane region" description="Helical" evidence="8">
    <location>
        <begin position="72"/>
        <end position="93"/>
    </location>
</feature>
<dbReference type="FunFam" id="3.30.60.30:FF:000069">
    <property type="entry name" value="Solute carrier organic anion transporter family member"/>
    <property type="match status" value="1"/>
</dbReference>
<evidence type="ECO:0000256" key="1">
    <source>
        <dbReference type="ARBA" id="ARBA00004651"/>
    </source>
</evidence>
<dbReference type="OMA" id="MMVLRCV"/>
<evidence type="ECO:0000313" key="11">
    <source>
        <dbReference type="Proteomes" id="UP001652622"/>
    </source>
</evidence>
<keyword evidence="6 8" id="KW-0472">Membrane</keyword>
<keyword evidence="8" id="KW-0406">Ion transport</keyword>
<dbReference type="GO" id="GO:0043252">
    <property type="term" value="P:sodium-independent organic anion transport"/>
    <property type="evidence" value="ECO:0007669"/>
    <property type="project" value="TreeGrafter"/>
</dbReference>
<dbReference type="InterPro" id="IPR004156">
    <property type="entry name" value="OATP"/>
</dbReference>
<dbReference type="OrthoDB" id="5062115at2759"/>
<dbReference type="GO" id="GO:0015132">
    <property type="term" value="F:prostaglandin transmembrane transporter activity"/>
    <property type="evidence" value="ECO:0007669"/>
    <property type="project" value="TreeGrafter"/>
</dbReference>
<evidence type="ECO:0000256" key="7">
    <source>
        <dbReference type="ARBA" id="ARBA00023157"/>
    </source>
</evidence>
<evidence type="ECO:0000259" key="10">
    <source>
        <dbReference type="PROSITE" id="PS51465"/>
    </source>
</evidence>
<dbReference type="GO" id="GO:0016323">
    <property type="term" value="C:basolateral plasma membrane"/>
    <property type="evidence" value="ECO:0007669"/>
    <property type="project" value="TreeGrafter"/>
</dbReference>
<dbReference type="Proteomes" id="UP001652622">
    <property type="component" value="Unplaced"/>
</dbReference>
<comment type="subcellular location">
    <subcellularLocation>
        <location evidence="1 8">Cell membrane</location>
        <topology evidence="1 8">Multi-pass membrane protein</topology>
    </subcellularLocation>
</comment>
<dbReference type="InterPro" id="IPR020846">
    <property type="entry name" value="MFS_dom"/>
</dbReference>
<dbReference type="CTD" id="6578"/>
<feature type="transmembrane region" description="Helical" evidence="8">
    <location>
        <begin position="507"/>
        <end position="524"/>
    </location>
</feature>
<dbReference type="RefSeq" id="XP_034295473.1">
    <property type="nucleotide sequence ID" value="XM_034439582.2"/>
</dbReference>
<feature type="transmembrane region" description="Helical" evidence="8">
    <location>
        <begin position="316"/>
        <end position="340"/>
    </location>
</feature>
<feature type="domain" description="Kazal-like" evidence="10">
    <location>
        <begin position="430"/>
        <end position="487"/>
    </location>
</feature>
<protein>
    <recommendedName>
        <fullName evidence="8">Solute carrier organic anion transporter family member</fullName>
    </recommendedName>
</protein>
<dbReference type="AlphaFoldDB" id="A0A6P9DHP7"/>
<reference evidence="12" key="1">
    <citation type="submission" date="2025-08" db="UniProtKB">
        <authorList>
            <consortium name="RefSeq"/>
        </authorList>
    </citation>
    <scope>IDENTIFICATION</scope>
    <source>
        <tissue evidence="12">Blood</tissue>
    </source>
</reference>
<comment type="caution">
    <text evidence="8">Lacks conserved residue(s) required for the propagation of feature annotation.</text>
</comment>
<dbReference type="Pfam" id="PF03137">
    <property type="entry name" value="OATP"/>
    <property type="match status" value="1"/>
</dbReference>
<evidence type="ECO:0000313" key="12">
    <source>
        <dbReference type="RefSeq" id="XP_034295473.1"/>
    </source>
</evidence>
<proteinExistence type="inferred from homology"/>
<organism evidence="11 12">
    <name type="scientific">Pantherophis guttatus</name>
    <name type="common">Corn snake</name>
    <name type="synonym">Elaphe guttata</name>
    <dbReference type="NCBI Taxonomy" id="94885"/>
    <lineage>
        <taxon>Eukaryota</taxon>
        <taxon>Metazoa</taxon>
        <taxon>Chordata</taxon>
        <taxon>Craniata</taxon>
        <taxon>Vertebrata</taxon>
        <taxon>Euteleostomi</taxon>
        <taxon>Lepidosauria</taxon>
        <taxon>Squamata</taxon>
        <taxon>Bifurcata</taxon>
        <taxon>Unidentata</taxon>
        <taxon>Episquamata</taxon>
        <taxon>Toxicofera</taxon>
        <taxon>Serpentes</taxon>
        <taxon>Colubroidea</taxon>
        <taxon>Colubridae</taxon>
        <taxon>Colubrinae</taxon>
        <taxon>Pantherophis</taxon>
    </lineage>
</organism>
<keyword evidence="3" id="KW-1003">Cell membrane</keyword>
<dbReference type="InterPro" id="IPR002350">
    <property type="entry name" value="Kazal_dom"/>
</dbReference>
<evidence type="ECO:0000256" key="6">
    <source>
        <dbReference type="ARBA" id="ARBA00023136"/>
    </source>
</evidence>
<feature type="transmembrane region" description="Helical" evidence="8">
    <location>
        <begin position="201"/>
        <end position="229"/>
    </location>
</feature>
<feature type="transmembrane region" description="Helical" evidence="8">
    <location>
        <begin position="100"/>
        <end position="121"/>
    </location>
</feature>
<feature type="transmembrane region" description="Helical" evidence="8">
    <location>
        <begin position="599"/>
        <end position="619"/>
    </location>
</feature>
<feature type="transmembrane region" description="Helical" evidence="8">
    <location>
        <begin position="249"/>
        <end position="273"/>
    </location>
</feature>
<feature type="transmembrane region" description="Helical" evidence="8">
    <location>
        <begin position="360"/>
        <end position="381"/>
    </location>
</feature>
<evidence type="ECO:0000256" key="5">
    <source>
        <dbReference type="ARBA" id="ARBA00022989"/>
    </source>
</evidence>
<dbReference type="Pfam" id="PF07648">
    <property type="entry name" value="Kazal_2"/>
    <property type="match status" value="1"/>
</dbReference>
<comment type="similarity">
    <text evidence="2 8">Belongs to the organo anion transporter (TC 2.A.60) family.</text>
</comment>
<keyword evidence="8" id="KW-0813">Transport</keyword>
<feature type="domain" description="Major facilitator superfamily (MFS) profile" evidence="9">
    <location>
        <begin position="30"/>
        <end position="622"/>
    </location>
</feature>
<feature type="transmembrane region" description="Helical" evidence="8">
    <location>
        <begin position="544"/>
        <end position="569"/>
    </location>
</feature>
<feature type="transmembrane region" description="Helical" evidence="8">
    <location>
        <begin position="393"/>
        <end position="413"/>
    </location>
</feature>
<accession>A0A6P9DHP7</accession>
<keyword evidence="11" id="KW-1185">Reference proteome</keyword>
<dbReference type="GO" id="GO:0015347">
    <property type="term" value="F:sodium-independent organic anion transmembrane transporter activity"/>
    <property type="evidence" value="ECO:0007669"/>
    <property type="project" value="TreeGrafter"/>
</dbReference>
<keyword evidence="5 8" id="KW-1133">Transmembrane helix</keyword>
<sequence>MGLQSENSKASATEDKPPRLNTCPGKVFCNIKVFVFCHGLMQLSQLLYSAYFKSSLTTIEKRFGLSSLSSGFISSLHEIGNVILIIFVSYFGSRVHRPRIIGLGGLLLALGAFLLTLPHFLSGRYEYSSAQINNQSSQSRLELCQGGFKCLNATVNIQAEATIMWGLMILAQLLAGIGTVPIQPFGISYVDDFAEPNNSALYIAILFSISVFGPAFGYLLGSAALKIFVDFGRVSQKDVNLTPSDPRWIGAWWLGLLVAAGCLLLCSIPYFFFPRYMLKGKKASEADILKKIEKTKAEEESLMVFIKKFPQGFLRLLLNPLFILLVLTQCSFSSILAGLATFLNKYLEKQFGVTSSYANFLIGSVNLPSAALGMLFGGFIMKRFAFSLKTIPRFTIVVLLFSTLCYLPLFFMGCSSQTVAGIHLSSTSSSPEQDPCNLRCSCSKYLFHPVCGDNGVEYLSPCHAGCTGFFSNSSTSGIIYTNCSCISTKNGQSSAKTGSCSVSCAHLLLPVIFIISFSALIACLSHNPLYMMVLRVVSHDEKSFAIGVQFLLMRLLAWLPAPTLFGILIDSSCIWWKKVCNRKSGACHYYNNSFFRSRYLGLQVSYKIIGILLLSFLSWKLTRNKQYNMQDKAVHPE</sequence>
<dbReference type="PROSITE" id="PS51465">
    <property type="entry name" value="KAZAL_2"/>
    <property type="match status" value="1"/>
</dbReference>
<evidence type="ECO:0000256" key="8">
    <source>
        <dbReference type="RuleBase" id="RU362056"/>
    </source>
</evidence>
<keyword evidence="7" id="KW-1015">Disulfide bond</keyword>
<dbReference type="PANTHER" id="PTHR11388:SF14">
    <property type="entry name" value="SOLUTE CARRIER ORGANIC ANION TRANSPORTER FAMILY MEMBER 2A1"/>
    <property type="match status" value="1"/>
</dbReference>
<name>A0A6P9DHP7_PANGU</name>